<feature type="domain" description="Xylanolytic transcriptional activator regulatory" evidence="2">
    <location>
        <begin position="2"/>
        <end position="105"/>
    </location>
</feature>
<keyword evidence="1" id="KW-0539">Nucleus</keyword>
<dbReference type="GO" id="GO:0006351">
    <property type="term" value="P:DNA-templated transcription"/>
    <property type="evidence" value="ECO:0007669"/>
    <property type="project" value="InterPro"/>
</dbReference>
<dbReference type="PANTHER" id="PTHR47654:SF5">
    <property type="entry name" value="TRANSCRIPTION FACTOR DOMAIN-CONTAINING PROTEIN"/>
    <property type="match status" value="1"/>
</dbReference>
<dbReference type="GO" id="GO:0003677">
    <property type="term" value="F:DNA binding"/>
    <property type="evidence" value="ECO:0007669"/>
    <property type="project" value="InterPro"/>
</dbReference>
<comment type="caution">
    <text evidence="3">The sequence shown here is derived from an EMBL/GenBank/DDBJ whole genome shotgun (WGS) entry which is preliminary data.</text>
</comment>
<dbReference type="EMBL" id="PEJP01000046">
    <property type="protein sequence ID" value="RYO48962.1"/>
    <property type="molecule type" value="Genomic_DNA"/>
</dbReference>
<evidence type="ECO:0000313" key="4">
    <source>
        <dbReference type="Proteomes" id="UP000293823"/>
    </source>
</evidence>
<evidence type="ECO:0000313" key="3">
    <source>
        <dbReference type="EMBL" id="RYO48962.1"/>
    </source>
</evidence>
<proteinExistence type="predicted"/>
<accession>A0A4Q4QYT4</accession>
<dbReference type="OrthoDB" id="424974at2759"/>
<dbReference type="InterPro" id="IPR007219">
    <property type="entry name" value="XnlR_reg_dom"/>
</dbReference>
<dbReference type="InterPro" id="IPR053230">
    <property type="entry name" value="Trans_reg_galc"/>
</dbReference>
<evidence type="ECO:0000259" key="2">
    <source>
        <dbReference type="Pfam" id="PF04082"/>
    </source>
</evidence>
<organism evidence="3 4">
    <name type="scientific">Alternaria arborescens</name>
    <dbReference type="NCBI Taxonomy" id="156630"/>
    <lineage>
        <taxon>Eukaryota</taxon>
        <taxon>Fungi</taxon>
        <taxon>Dikarya</taxon>
        <taxon>Ascomycota</taxon>
        <taxon>Pezizomycotina</taxon>
        <taxon>Dothideomycetes</taxon>
        <taxon>Pleosporomycetidae</taxon>
        <taxon>Pleosporales</taxon>
        <taxon>Pleosporineae</taxon>
        <taxon>Pleosporaceae</taxon>
        <taxon>Alternaria</taxon>
        <taxon>Alternaria sect. Alternaria</taxon>
    </lineage>
</organism>
<dbReference type="Pfam" id="PF04082">
    <property type="entry name" value="Fungal_trans"/>
    <property type="match status" value="1"/>
</dbReference>
<gene>
    <name evidence="3" type="ORF">AA0113_g9754</name>
</gene>
<dbReference type="PANTHER" id="PTHR47654">
    <property type="entry name" value="ZN(II)2CYS6 TRANSCRIPTION FACTOR (EUROFUNG)-RELATED"/>
    <property type="match status" value="1"/>
</dbReference>
<evidence type="ECO:0000256" key="1">
    <source>
        <dbReference type="ARBA" id="ARBA00023242"/>
    </source>
</evidence>
<dbReference type="GO" id="GO:0008270">
    <property type="term" value="F:zinc ion binding"/>
    <property type="evidence" value="ECO:0007669"/>
    <property type="project" value="InterPro"/>
</dbReference>
<dbReference type="AlphaFoldDB" id="A0A4Q4QYT4"/>
<name>A0A4Q4QYT4_9PLEO</name>
<dbReference type="CDD" id="cd12148">
    <property type="entry name" value="fungal_TF_MHR"/>
    <property type="match status" value="1"/>
</dbReference>
<reference evidence="4" key="1">
    <citation type="journal article" date="2019" name="bioRxiv">
        <title>Genomics, evolutionary history and diagnostics of the Alternaria alternata species group including apple and Asian pear pathotypes.</title>
        <authorList>
            <person name="Armitage A.D."/>
            <person name="Cockerton H.M."/>
            <person name="Sreenivasaprasad S."/>
            <person name="Woodhall J.W."/>
            <person name="Lane C.R."/>
            <person name="Harrison R.J."/>
            <person name="Clarkson J.P."/>
        </authorList>
    </citation>
    <scope>NUCLEOTIDE SEQUENCE [LARGE SCALE GENOMIC DNA]</scope>
    <source>
        <strain evidence="4">RGR 97.0016</strain>
    </source>
</reference>
<dbReference type="Proteomes" id="UP000293823">
    <property type="component" value="Unassembled WGS sequence"/>
</dbReference>
<keyword evidence="4" id="KW-1185">Reference proteome</keyword>
<protein>
    <recommendedName>
        <fullName evidence="2">Xylanolytic transcriptional activator regulatory domain-containing protein</fullName>
    </recommendedName>
</protein>
<sequence>MRAAFSLGLHVQHDEQTVSAAQRQSMICTWWSLHSLESLLSSITGRPSIIPNEDITTPLPGVLASNQQQTQQRAATGTVNFDFLDADTNLNLLTQQIISNLYTQRRSAPSWDYLQQATVSLVGDLDKWAVDHLPELHSQEWNNPVNRQQQQQQQQQRDGFLLKLQYYRLKILSTRPSLRRVERCSEAGTDDFNSLDQSVADMCVRAAQDVASLLASESHIKSLYEKGPWWTIVHNIMQALAVLMIAISCPDHFRNAAAASIQAVRQLVSLLRAMCDTNALAARAYQFIYSIVKTSEPFVWAEIADAFPDEVIMVLRPPAEGKVDPKYLPWPDNDQPTEKLFRYELDGWGNYHFHAL</sequence>